<evidence type="ECO:0008006" key="3">
    <source>
        <dbReference type="Google" id="ProtNLM"/>
    </source>
</evidence>
<name>A0A1T5FQ52_9FLAO</name>
<evidence type="ECO:0000313" key="2">
    <source>
        <dbReference type="Proteomes" id="UP000191112"/>
    </source>
</evidence>
<keyword evidence="2" id="KW-1185">Reference proteome</keyword>
<dbReference type="AlphaFoldDB" id="A0A1T5FQ52"/>
<gene>
    <name evidence="1" type="ORF">SAMN05660477_02214</name>
</gene>
<dbReference type="SUPFAM" id="SSF48295">
    <property type="entry name" value="TrpR-like"/>
    <property type="match status" value="1"/>
</dbReference>
<dbReference type="Proteomes" id="UP000191112">
    <property type="component" value="Unassembled WGS sequence"/>
</dbReference>
<accession>A0A1T5FQ52</accession>
<organism evidence="1 2">
    <name type="scientific">Soonwooa buanensis</name>
    <dbReference type="NCBI Taxonomy" id="619805"/>
    <lineage>
        <taxon>Bacteria</taxon>
        <taxon>Pseudomonadati</taxon>
        <taxon>Bacteroidota</taxon>
        <taxon>Flavobacteriia</taxon>
        <taxon>Flavobacteriales</taxon>
        <taxon>Weeksellaceae</taxon>
        <taxon>Chryseobacterium group</taxon>
        <taxon>Soonwooa</taxon>
    </lineage>
</organism>
<dbReference type="EMBL" id="FUYZ01000007">
    <property type="protein sequence ID" value="SKB98299.1"/>
    <property type="molecule type" value="Genomic_DNA"/>
</dbReference>
<proteinExistence type="predicted"/>
<evidence type="ECO:0000313" key="1">
    <source>
        <dbReference type="EMBL" id="SKB98299.1"/>
    </source>
</evidence>
<sequence>MKKSNVNYRKIYTDILEQKYPEKLEDCKAILSKTELSSLDILCLNEKIFGKKTHRDNSKLHSYFKDDIVKILEFQKKNCLTVTDLAKHYNLSRNTITKWKRLYC</sequence>
<protein>
    <recommendedName>
        <fullName evidence="3">Helix-turn-helix domain-containing protein</fullName>
    </recommendedName>
</protein>
<dbReference type="STRING" id="619805.SAMN05660477_02214"/>
<dbReference type="InterPro" id="IPR010921">
    <property type="entry name" value="Trp_repressor/repl_initiator"/>
</dbReference>
<dbReference type="GO" id="GO:0043565">
    <property type="term" value="F:sequence-specific DNA binding"/>
    <property type="evidence" value="ECO:0007669"/>
    <property type="project" value="InterPro"/>
</dbReference>
<reference evidence="1 2" key="1">
    <citation type="submission" date="2017-02" db="EMBL/GenBank/DDBJ databases">
        <authorList>
            <person name="Peterson S.W."/>
        </authorList>
    </citation>
    <scope>NUCLEOTIDE SEQUENCE [LARGE SCALE GENOMIC DNA]</scope>
    <source>
        <strain evidence="1 2">DSM 22323</strain>
    </source>
</reference>
<dbReference type="RefSeq" id="WP_079667427.1">
    <property type="nucleotide sequence ID" value="NZ_FUYZ01000007.1"/>
</dbReference>
<dbReference type="OrthoDB" id="1260127at2"/>